<protein>
    <submittedName>
        <fullName evidence="2">Uncharacterized protein</fullName>
    </submittedName>
</protein>
<evidence type="ECO:0000313" key="2">
    <source>
        <dbReference type="EnsemblProtists" id="PYU1_T005082"/>
    </source>
</evidence>
<evidence type="ECO:0000313" key="3">
    <source>
        <dbReference type="Proteomes" id="UP000019132"/>
    </source>
</evidence>
<dbReference type="EMBL" id="GL376564">
    <property type="status" value="NOT_ANNOTATED_CDS"/>
    <property type="molecule type" value="Genomic_DNA"/>
</dbReference>
<feature type="transmembrane region" description="Helical" evidence="1">
    <location>
        <begin position="208"/>
        <end position="228"/>
    </location>
</feature>
<feature type="transmembrane region" description="Helical" evidence="1">
    <location>
        <begin position="49"/>
        <end position="71"/>
    </location>
</feature>
<proteinExistence type="predicted"/>
<dbReference type="AlphaFoldDB" id="K3WJE0"/>
<organism evidence="2 3">
    <name type="scientific">Globisporangium ultimum (strain ATCC 200006 / CBS 805.95 / DAOM BR144)</name>
    <name type="common">Pythium ultimum</name>
    <dbReference type="NCBI Taxonomy" id="431595"/>
    <lineage>
        <taxon>Eukaryota</taxon>
        <taxon>Sar</taxon>
        <taxon>Stramenopiles</taxon>
        <taxon>Oomycota</taxon>
        <taxon>Peronosporomycetes</taxon>
        <taxon>Pythiales</taxon>
        <taxon>Pythiaceae</taxon>
        <taxon>Globisporangium</taxon>
    </lineage>
</organism>
<feature type="transmembrane region" description="Helical" evidence="1">
    <location>
        <begin position="146"/>
        <end position="168"/>
    </location>
</feature>
<feature type="transmembrane region" description="Helical" evidence="1">
    <location>
        <begin position="487"/>
        <end position="507"/>
    </location>
</feature>
<keyword evidence="1" id="KW-1133">Transmembrane helix</keyword>
<dbReference type="OMA" id="RTTCHAP"/>
<feature type="transmembrane region" description="Helical" evidence="1">
    <location>
        <begin position="83"/>
        <end position="102"/>
    </location>
</feature>
<dbReference type="EnsemblProtists" id="PYU1_T005082">
    <property type="protein sequence ID" value="PYU1_T005082"/>
    <property type="gene ID" value="PYU1_G005071"/>
</dbReference>
<keyword evidence="1" id="KW-0472">Membrane</keyword>
<evidence type="ECO:0000256" key="1">
    <source>
        <dbReference type="SAM" id="Phobius"/>
    </source>
</evidence>
<feature type="transmembrane region" description="Helical" evidence="1">
    <location>
        <begin position="444"/>
        <end position="467"/>
    </location>
</feature>
<sequence>MTGIHRIWRTTCRALAAAYASVSTGRGAYSAERLVVFHAYCESAPRWRAFLLIVLSWLPTFVIVLLIDVLPLQDPRESWKANVTLWIRAGIIAFANCGGVLLKMKKVIPSLRFTACKVPTIMTCVSIGYTSILMMLAAWWGFPIPFMFTLGRTPFGILCASFTLIVVTTDAAQHTKLKKFFVTVSVQISMVLVYPSCNAVFLRLEGHAQLAFVLVFPVAKVMYKLILAHLARDLGDLRPAIVSCVDFFDALYMIKCMQTASTVWVSAGIIAVDVTQNHVALLFLHRQFHVLRDLLLRRQAPSVPGQEDIHDLVALVRSLVMNRASVPHANNNLLSLSSIAEDEFDILRERQHHRRPSWHQWPSNDPGKKLFLLKVIQPNRLVAPFPMVSPSLQAAKSCPLHLMRPTVIVPEIRRTSASQQPMAEENTMLIRETLQLLHQVERIVVVEFIETVVPIFYAIYITILFQLPNARYYQDMGVLTEAKLQSVILSILIYAALKLLTIIHLYCTLKRNFGISVFYQLAFTLEKEWQVYHYNFQDWTLVVFQFMLVHTGTDFSFKFEWLCEDQ</sequence>
<feature type="transmembrane region" description="Helical" evidence="1">
    <location>
        <begin position="114"/>
        <end position="140"/>
    </location>
</feature>
<dbReference type="HOGENOM" id="CLU_014711_2_1_1"/>
<reference evidence="2" key="3">
    <citation type="submission" date="2015-02" db="UniProtKB">
        <authorList>
            <consortium name="EnsemblProtists"/>
        </authorList>
    </citation>
    <scope>IDENTIFICATION</scope>
    <source>
        <strain evidence="2">DAOM BR144</strain>
    </source>
</reference>
<name>K3WJE0_GLOUD</name>
<keyword evidence="1" id="KW-0812">Transmembrane</keyword>
<dbReference type="VEuPathDB" id="FungiDB:PYU1_G005071"/>
<keyword evidence="3" id="KW-1185">Reference proteome</keyword>
<dbReference type="InParanoid" id="K3WJE0"/>
<dbReference type="Proteomes" id="UP000019132">
    <property type="component" value="Unassembled WGS sequence"/>
</dbReference>
<reference evidence="3" key="1">
    <citation type="journal article" date="2010" name="Genome Biol.">
        <title>Genome sequence of the necrotrophic plant pathogen Pythium ultimum reveals original pathogenicity mechanisms and effector repertoire.</title>
        <authorList>
            <person name="Levesque C.A."/>
            <person name="Brouwer H."/>
            <person name="Cano L."/>
            <person name="Hamilton J.P."/>
            <person name="Holt C."/>
            <person name="Huitema E."/>
            <person name="Raffaele S."/>
            <person name="Robideau G.P."/>
            <person name="Thines M."/>
            <person name="Win J."/>
            <person name="Zerillo M.M."/>
            <person name="Beakes G.W."/>
            <person name="Boore J.L."/>
            <person name="Busam D."/>
            <person name="Dumas B."/>
            <person name="Ferriera S."/>
            <person name="Fuerstenberg S.I."/>
            <person name="Gachon C.M."/>
            <person name="Gaulin E."/>
            <person name="Govers F."/>
            <person name="Grenville-Briggs L."/>
            <person name="Horner N."/>
            <person name="Hostetler J."/>
            <person name="Jiang R.H."/>
            <person name="Johnson J."/>
            <person name="Krajaejun T."/>
            <person name="Lin H."/>
            <person name="Meijer H.J."/>
            <person name="Moore B."/>
            <person name="Morris P."/>
            <person name="Phuntmart V."/>
            <person name="Puiu D."/>
            <person name="Shetty J."/>
            <person name="Stajich J.E."/>
            <person name="Tripathy S."/>
            <person name="Wawra S."/>
            <person name="van West P."/>
            <person name="Whitty B.R."/>
            <person name="Coutinho P.M."/>
            <person name="Henrissat B."/>
            <person name="Martin F."/>
            <person name="Thomas P.D."/>
            <person name="Tyler B.M."/>
            <person name="De Vries R.P."/>
            <person name="Kamoun S."/>
            <person name="Yandell M."/>
            <person name="Tisserat N."/>
            <person name="Buell C.R."/>
        </authorList>
    </citation>
    <scope>NUCLEOTIDE SEQUENCE</scope>
    <source>
        <strain evidence="3">DAOM:BR144</strain>
    </source>
</reference>
<reference evidence="3" key="2">
    <citation type="submission" date="2010-04" db="EMBL/GenBank/DDBJ databases">
        <authorList>
            <person name="Buell R."/>
            <person name="Hamilton J."/>
            <person name="Hostetler J."/>
        </authorList>
    </citation>
    <scope>NUCLEOTIDE SEQUENCE [LARGE SCALE GENOMIC DNA]</scope>
    <source>
        <strain evidence="3">DAOM:BR144</strain>
    </source>
</reference>
<feature type="transmembrane region" description="Helical" evidence="1">
    <location>
        <begin position="180"/>
        <end position="202"/>
    </location>
</feature>
<accession>K3WJE0</accession>
<dbReference type="eggNOG" id="ENOG502RR93">
    <property type="taxonomic scope" value="Eukaryota"/>
</dbReference>